<feature type="region of interest" description="Disordered" evidence="2">
    <location>
        <begin position="566"/>
        <end position="604"/>
    </location>
</feature>
<dbReference type="RefSeq" id="XP_002959419.1">
    <property type="nucleotide sequence ID" value="XM_002959373.1"/>
</dbReference>
<dbReference type="Pfam" id="PF13424">
    <property type="entry name" value="TPR_12"/>
    <property type="match status" value="1"/>
</dbReference>
<feature type="repeat" description="TPR" evidence="1">
    <location>
        <begin position="1313"/>
        <end position="1346"/>
    </location>
</feature>
<dbReference type="InParanoid" id="D8UL84"/>
<dbReference type="InterPro" id="IPR044243">
    <property type="entry name" value="FLU"/>
</dbReference>
<evidence type="ECO:0000259" key="3">
    <source>
        <dbReference type="Pfam" id="PF13229"/>
    </source>
</evidence>
<dbReference type="InterPro" id="IPR012334">
    <property type="entry name" value="Pectin_lyas_fold"/>
</dbReference>
<dbReference type="GeneID" id="9626544"/>
<dbReference type="SUPFAM" id="SSF51126">
    <property type="entry name" value="Pectin lyase-like"/>
    <property type="match status" value="2"/>
</dbReference>
<dbReference type="SMART" id="SM00710">
    <property type="entry name" value="PbH1"/>
    <property type="match status" value="7"/>
</dbReference>
<proteinExistence type="predicted"/>
<dbReference type="InterPro" id="IPR011050">
    <property type="entry name" value="Pectin_lyase_fold/virulence"/>
</dbReference>
<evidence type="ECO:0000313" key="4">
    <source>
        <dbReference type="EMBL" id="EFJ39514.1"/>
    </source>
</evidence>
<dbReference type="PANTHER" id="PTHR47310:SF2">
    <property type="entry name" value="PROTEIN FLUORESCENT IN BLUE LIGHT, CHLOROPLASTIC"/>
    <property type="match status" value="1"/>
</dbReference>
<feature type="compositionally biased region" description="Gly residues" evidence="2">
    <location>
        <begin position="901"/>
        <end position="912"/>
    </location>
</feature>
<dbReference type="PROSITE" id="PS50005">
    <property type="entry name" value="TPR"/>
    <property type="match status" value="1"/>
</dbReference>
<dbReference type="Gene3D" id="2.160.20.10">
    <property type="entry name" value="Single-stranded right-handed beta-helix, Pectin lyase-like"/>
    <property type="match status" value="1"/>
</dbReference>
<gene>
    <name evidence="4" type="ORF">VOLCADRAFT_100877</name>
</gene>
<dbReference type="InterPro" id="IPR006626">
    <property type="entry name" value="PbH1"/>
</dbReference>
<feature type="domain" description="Right handed beta helix" evidence="3">
    <location>
        <begin position="280"/>
        <end position="374"/>
    </location>
</feature>
<dbReference type="InterPro" id="IPR039448">
    <property type="entry name" value="Beta_helix"/>
</dbReference>
<dbReference type="PANTHER" id="PTHR47310">
    <property type="entry name" value="PROTEIN FLUORESCENT IN BLUE LIGHT, CHLOROPLASTIC"/>
    <property type="match status" value="1"/>
</dbReference>
<keyword evidence="1" id="KW-0802">TPR repeat</keyword>
<reference evidence="4 5" key="1">
    <citation type="journal article" date="2010" name="Science">
        <title>Genomic analysis of organismal complexity in the multicellular green alga Volvox carteri.</title>
        <authorList>
            <person name="Prochnik S.E."/>
            <person name="Umen J."/>
            <person name="Nedelcu A.M."/>
            <person name="Hallmann A."/>
            <person name="Miller S.M."/>
            <person name="Nishii I."/>
            <person name="Ferris P."/>
            <person name="Kuo A."/>
            <person name="Mitros T."/>
            <person name="Fritz-Laylin L.K."/>
            <person name="Hellsten U."/>
            <person name="Chapman J."/>
            <person name="Simakov O."/>
            <person name="Rensing S.A."/>
            <person name="Terry A."/>
            <person name="Pangilinan J."/>
            <person name="Kapitonov V."/>
            <person name="Jurka J."/>
            <person name="Salamov A."/>
            <person name="Shapiro H."/>
            <person name="Schmutz J."/>
            <person name="Grimwood J."/>
            <person name="Lindquist E."/>
            <person name="Lucas S."/>
            <person name="Grigoriev I.V."/>
            <person name="Schmitt R."/>
            <person name="Kirk D."/>
            <person name="Rokhsar D.S."/>
        </authorList>
    </citation>
    <scope>NUCLEOTIDE SEQUENCE [LARGE SCALE GENOMIC DNA]</scope>
    <source>
        <strain evidence="5">f. Nagariensis / Eve</strain>
    </source>
</reference>
<organism evidence="5">
    <name type="scientific">Volvox carteri f. nagariensis</name>
    <dbReference type="NCBI Taxonomy" id="3068"/>
    <lineage>
        <taxon>Eukaryota</taxon>
        <taxon>Viridiplantae</taxon>
        <taxon>Chlorophyta</taxon>
        <taxon>core chlorophytes</taxon>
        <taxon>Chlorophyceae</taxon>
        <taxon>CS clade</taxon>
        <taxon>Chlamydomonadales</taxon>
        <taxon>Volvocaceae</taxon>
        <taxon>Volvox</taxon>
    </lineage>
</organism>
<protein>
    <recommendedName>
        <fullName evidence="3">Right handed beta helix domain-containing protein</fullName>
    </recommendedName>
</protein>
<dbReference type="GO" id="GO:0015995">
    <property type="term" value="P:chlorophyll biosynthetic process"/>
    <property type="evidence" value="ECO:0007669"/>
    <property type="project" value="InterPro"/>
</dbReference>
<dbReference type="Gene3D" id="1.25.40.10">
    <property type="entry name" value="Tetratricopeptide repeat domain"/>
    <property type="match status" value="2"/>
</dbReference>
<evidence type="ECO:0000256" key="1">
    <source>
        <dbReference type="PROSITE-ProRule" id="PRU00339"/>
    </source>
</evidence>
<dbReference type="SUPFAM" id="SSF48452">
    <property type="entry name" value="TPR-like"/>
    <property type="match status" value="2"/>
</dbReference>
<dbReference type="STRING" id="3068.D8UL84"/>
<sequence>MLPQASQGNPRERGNALFVKGNFIAAAAAYSEGLQSNSSLKTASNLNCTVAEERAILLCNRAACHLELGNAAAAEADCRDCLQLQPCNVKAHYRLARSLPADHPDAAAAIAIAIALCEPGGRADAMMATYNTIQRAADNAAAAAAAAVSAAAAGTDEAAQPPPPPVRLQLPPDCGRVAAASSWSEVEAALRRGFSFVVLRPGIYTTNTRAPQAAPGVSSYTLLAVGSVVLQSTRDGGSHAIWVDAELPFHSIFRRTPPASVTLAGVRLVGSGRVTAACVSGDGAKLQLLNCRIEDYGEAGLLVTGACTARLAGCVFTRTAAQAIEVREGGKLIADRVTITNCNQGVSAYGGARTVVLRDCTIVGSKRENVLLSGTYVNAATEAQHGLGGDGRKARSASAAVATAEAEEWGRRNSTPLDVALLDCTISGSGQFGVSADRGTSVLARGCLLEDNDPYAFFIKGGTDASILACRIHYSGARSKCDWGISAGGIGGGGIGGGRGGVRGRGAAAAAPMRQTGIYIGVNYGGTVTIVGNAFVGPEEMAIVEEGVGSAEVAIKARCLGFWSKPSSTDRNSYHDRKAATAALAERRRGGNGPGGRNEGGPEAAEALRPEVREYVHVGSLRPEGDGGGGGGGGGDGGGGGGAKKPAAAAAPVEPLVAANPTLLLAPELQYTVRQGWRQLQGSRGGHGYFSSSIFRALPLSDKPGTATARLTAALTPLLDAAVQGLRDGSITVQLVHGDILAALLTVPSYSPPPSPLTPPQQPLQYDFIDCSNVADYVSLQALVQAAAPLLARRTYARLRAESLTVYGRQLEREPALTPAGFVASRLQGPSLAAFQEMLAIRLVEGEVEVWPGRGVRTVWAAAAAAVLDPVPEAAAPANSHLSSANRSVSRTNQYANVCSNGGGDGGSGSGGDGKEGRSSWLTAPQLLLELLPGCKALLLPSDDQRDGTATAPAIAPLALVHLLSLALPPLQLEPMVRALVRCDGSGAATLFKWELTLHAQLQAAAIGGLRPPPLRQLSYAARPGWELIGCSHLPLLLAISREALPRVPLPVTNVGGDGGLIKQLMAALAWDEDAATAHFFLAETLLEQRSDWFVTLCVVTATEGGRDSGGGGGLALKPVGVSTRLKALKSQPAAAAAAPLAWRRLAQPRPHLDLKLVNKLGNNAPAVDDNDALSRRSWEGAVHVCRRARSVIVDVLAPGSFPAAEVAAVTVCREGAEFTVHVKPKRGGGKGKGAFRLATSRPTNFLSFLYEVRKLPVCTFTSANARGLVQERRAQRGLAASCRLTHQYRQAIKHLERVLEISREIGEYTGDADAYGTMADCYTDMGEFEKAAVYYDKYIERMNRDGPI</sequence>
<evidence type="ECO:0000313" key="5">
    <source>
        <dbReference type="Proteomes" id="UP000001058"/>
    </source>
</evidence>
<dbReference type="EMBL" id="GL378510">
    <property type="protein sequence ID" value="EFJ39514.1"/>
    <property type="molecule type" value="Genomic_DNA"/>
</dbReference>
<keyword evidence="5" id="KW-1185">Reference proteome</keyword>
<feature type="region of interest" description="Disordered" evidence="2">
    <location>
        <begin position="620"/>
        <end position="647"/>
    </location>
</feature>
<feature type="compositionally biased region" description="Gly residues" evidence="2">
    <location>
        <begin position="626"/>
        <end position="643"/>
    </location>
</feature>
<name>D8UL84_VOLCA</name>
<dbReference type="Proteomes" id="UP000001058">
    <property type="component" value="Unassembled WGS sequence"/>
</dbReference>
<dbReference type="InterPro" id="IPR019734">
    <property type="entry name" value="TPR_rpt"/>
</dbReference>
<evidence type="ECO:0000256" key="2">
    <source>
        <dbReference type="SAM" id="MobiDB-lite"/>
    </source>
</evidence>
<feature type="compositionally biased region" description="Basic and acidic residues" evidence="2">
    <location>
        <begin position="572"/>
        <end position="589"/>
    </location>
</feature>
<dbReference type="InterPro" id="IPR011990">
    <property type="entry name" value="TPR-like_helical_dom_sf"/>
</dbReference>
<dbReference type="KEGG" id="vcn:VOLCADRAFT_100877"/>
<feature type="region of interest" description="Disordered" evidence="2">
    <location>
        <begin position="895"/>
        <end position="918"/>
    </location>
</feature>
<accession>D8UL84</accession>
<dbReference type="Pfam" id="PF13229">
    <property type="entry name" value="Beta_helix"/>
    <property type="match status" value="1"/>
</dbReference>
<dbReference type="OrthoDB" id="2335338at2759"/>
<dbReference type="SMART" id="SM00028">
    <property type="entry name" value="TPR"/>
    <property type="match status" value="3"/>
</dbReference>